<keyword evidence="1 4" id="KW-0812">Transmembrane</keyword>
<feature type="domain" description="Major facilitator superfamily (MFS) profile" evidence="5">
    <location>
        <begin position="3"/>
        <end position="403"/>
    </location>
</feature>
<dbReference type="InterPro" id="IPR020846">
    <property type="entry name" value="MFS_dom"/>
</dbReference>
<dbReference type="InterPro" id="IPR011701">
    <property type="entry name" value="MFS"/>
</dbReference>
<dbReference type="PANTHER" id="PTHR23546">
    <property type="entry name" value="TRANSPORT PROTEIN"/>
    <property type="match status" value="1"/>
</dbReference>
<dbReference type="SUPFAM" id="SSF103473">
    <property type="entry name" value="MFS general substrate transporter"/>
    <property type="match status" value="1"/>
</dbReference>
<feature type="transmembrane region" description="Helical" evidence="4">
    <location>
        <begin position="125"/>
        <end position="143"/>
    </location>
</feature>
<dbReference type="EMBL" id="CACSII010000001">
    <property type="protein sequence ID" value="CAA0084946.1"/>
    <property type="molecule type" value="Genomic_DNA"/>
</dbReference>
<feature type="transmembrane region" description="Helical" evidence="4">
    <location>
        <begin position="182"/>
        <end position="202"/>
    </location>
</feature>
<feature type="transmembrane region" description="Helical" evidence="4">
    <location>
        <begin position="352"/>
        <end position="375"/>
    </location>
</feature>
<dbReference type="InterPro" id="IPR036259">
    <property type="entry name" value="MFS_trans_sf"/>
</dbReference>
<accession>A0A5S9N547</accession>
<organism evidence="6 7">
    <name type="scientific">BD1-7 clade bacterium</name>
    <dbReference type="NCBI Taxonomy" id="2029982"/>
    <lineage>
        <taxon>Bacteria</taxon>
        <taxon>Pseudomonadati</taxon>
        <taxon>Pseudomonadota</taxon>
        <taxon>Gammaproteobacteria</taxon>
        <taxon>Cellvibrionales</taxon>
        <taxon>Spongiibacteraceae</taxon>
        <taxon>BD1-7 clade</taxon>
    </lineage>
</organism>
<reference evidence="6 7" key="1">
    <citation type="submission" date="2019-11" db="EMBL/GenBank/DDBJ databases">
        <authorList>
            <person name="Holert J."/>
        </authorList>
    </citation>
    <scope>NUCLEOTIDE SEQUENCE [LARGE SCALE GENOMIC DNA]</scope>
    <source>
        <strain evidence="6">BC5_2</strain>
    </source>
</reference>
<evidence type="ECO:0000313" key="6">
    <source>
        <dbReference type="EMBL" id="CAA0084946.1"/>
    </source>
</evidence>
<name>A0A5S9N547_9GAMM</name>
<feature type="transmembrane region" description="Helical" evidence="4">
    <location>
        <begin position="52"/>
        <end position="72"/>
    </location>
</feature>
<sequence>MQPQSVLLLAMLTVGMGQTVIFAVMPMLGRALSLDQLVFQLPLIGSWAPRELAITALSAITALTFALISPWWGRYSDKVGRKPIVVIGLLGYTVGALLFSGAAWLGLAGVVSGLGLYGVLLLTRILHAALMSASFPAATAYMVDNSSVELRTQSISRLSAAMQLGVMIGPALAWFIHWGYLVPFILQAGFTLVAGLLVWRLLPHHAPLARPAQAGKPLGMFDARFRRYTLMALAAYGCLGMVQQTLGFYFQDVLVVDGITAAKEYSLAMIVSSGAMLVTQLTILPRLNWQPNSYIRLGMPALVIGFVSLALADSHWMLILGMGGFGLGMGFCGPSFTAAASLQVEAHEQGALAGLIGAVAGMGFMLGPMIGGVLYAMAPSYPYLLAVAIAIALLIFVNLPGRPAVPAN</sequence>
<evidence type="ECO:0000256" key="1">
    <source>
        <dbReference type="ARBA" id="ARBA00022692"/>
    </source>
</evidence>
<protein>
    <submittedName>
        <fullName evidence="6">Tetracycline resistance protein, class B</fullName>
    </submittedName>
</protein>
<dbReference type="AlphaFoldDB" id="A0A5S9N547"/>
<dbReference type="PANTHER" id="PTHR23546:SF1">
    <property type="entry name" value="MEMBRANE PROTEIN"/>
    <property type="match status" value="1"/>
</dbReference>
<feature type="transmembrane region" description="Helical" evidence="4">
    <location>
        <begin position="265"/>
        <end position="287"/>
    </location>
</feature>
<feature type="transmembrane region" description="Helical" evidence="4">
    <location>
        <begin position="155"/>
        <end position="176"/>
    </location>
</feature>
<evidence type="ECO:0000256" key="3">
    <source>
        <dbReference type="ARBA" id="ARBA00023136"/>
    </source>
</evidence>
<evidence type="ECO:0000313" key="7">
    <source>
        <dbReference type="Proteomes" id="UP000434580"/>
    </source>
</evidence>
<feature type="transmembrane region" description="Helical" evidence="4">
    <location>
        <begin position="7"/>
        <end position="32"/>
    </location>
</feature>
<evidence type="ECO:0000259" key="5">
    <source>
        <dbReference type="PROSITE" id="PS50850"/>
    </source>
</evidence>
<dbReference type="GO" id="GO:0022857">
    <property type="term" value="F:transmembrane transporter activity"/>
    <property type="evidence" value="ECO:0007669"/>
    <property type="project" value="InterPro"/>
</dbReference>
<evidence type="ECO:0000256" key="2">
    <source>
        <dbReference type="ARBA" id="ARBA00022989"/>
    </source>
</evidence>
<feature type="transmembrane region" description="Helical" evidence="4">
    <location>
        <begin position="84"/>
        <end position="105"/>
    </location>
</feature>
<evidence type="ECO:0000256" key="4">
    <source>
        <dbReference type="SAM" id="Phobius"/>
    </source>
</evidence>
<feature type="transmembrane region" description="Helical" evidence="4">
    <location>
        <begin position="294"/>
        <end position="312"/>
    </location>
</feature>
<keyword evidence="2 4" id="KW-1133">Transmembrane helix</keyword>
<gene>
    <name evidence="6" type="primary">tetA_2</name>
    <name evidence="6" type="ORF">DPBNPPHM_00802</name>
</gene>
<dbReference type="OrthoDB" id="65739at2"/>
<feature type="transmembrane region" description="Helical" evidence="4">
    <location>
        <begin position="381"/>
        <end position="399"/>
    </location>
</feature>
<feature type="transmembrane region" description="Helical" evidence="4">
    <location>
        <begin position="318"/>
        <end position="340"/>
    </location>
</feature>
<dbReference type="PROSITE" id="PS50850">
    <property type="entry name" value="MFS"/>
    <property type="match status" value="1"/>
</dbReference>
<proteinExistence type="predicted"/>
<dbReference type="Gene3D" id="1.20.1250.20">
    <property type="entry name" value="MFS general substrate transporter like domains"/>
    <property type="match status" value="1"/>
</dbReference>
<feature type="transmembrane region" description="Helical" evidence="4">
    <location>
        <begin position="228"/>
        <end position="250"/>
    </location>
</feature>
<dbReference type="Pfam" id="PF07690">
    <property type="entry name" value="MFS_1"/>
    <property type="match status" value="1"/>
</dbReference>
<keyword evidence="3 4" id="KW-0472">Membrane</keyword>
<dbReference type="Proteomes" id="UP000434580">
    <property type="component" value="Unassembled WGS sequence"/>
</dbReference>